<comment type="caution">
    <text evidence="2">The sequence shown here is derived from an EMBL/GenBank/DDBJ whole genome shotgun (WGS) entry which is preliminary data.</text>
</comment>
<dbReference type="EMBL" id="DTDH01000159">
    <property type="protein sequence ID" value="HGT98887.1"/>
    <property type="molecule type" value="Genomic_DNA"/>
</dbReference>
<organism evidence="2">
    <name type="scientific">Ignisphaera aggregans</name>
    <dbReference type="NCBI Taxonomy" id="334771"/>
    <lineage>
        <taxon>Archaea</taxon>
        <taxon>Thermoproteota</taxon>
        <taxon>Thermoprotei</taxon>
        <taxon>Desulfurococcales</taxon>
        <taxon>Desulfurococcaceae</taxon>
        <taxon>Ignisphaera</taxon>
    </lineage>
</organism>
<name>A0A7J3MZC8_9CREN</name>
<proteinExistence type="predicted"/>
<accession>A0A7J3MZC8</accession>
<reference evidence="2" key="1">
    <citation type="journal article" date="2020" name="mSystems">
        <title>Genome- and Community-Level Interaction Insights into Carbon Utilization and Element Cycling Functions of Hydrothermarchaeota in Hydrothermal Sediment.</title>
        <authorList>
            <person name="Zhou Z."/>
            <person name="Liu Y."/>
            <person name="Xu W."/>
            <person name="Pan J."/>
            <person name="Luo Z.H."/>
            <person name="Li M."/>
        </authorList>
    </citation>
    <scope>NUCLEOTIDE SEQUENCE [LARGE SCALE GENOMIC DNA]</scope>
    <source>
        <strain evidence="1">SpSt-629</strain>
        <strain evidence="2">SpSt-688</strain>
    </source>
</reference>
<sequence>MFYRLLYMASNVLLAKLIKVPSKLLRKVFVINYGDELNNIVRYFQKAYRMFMKDTTSKTIMLPISCNYHTIKNYFNDYILLPGGALLLLRRPTLTDPLDFASFIKDSKIWLQRFNLVSKKDLDLIFVYDPMSMPHVSAKYIPTIIINKSDVNKHAHICFSQLAHHEGIISIDGMNILLGIWSRKEIIENTLRYIRNYEVISTYNPFLCSDPFSEFNSNCRISIDYDRRFKFISIGDNCNSNVLIIEFLSSYVTVLEQYLNCFYYLWIPLPSTQFLPYLYNGSRDIIKVKKLLIISPINNFSEKGSISNDRLWINLIKRIAIFDKISLVIDNS</sequence>
<dbReference type="EMBL" id="DTAU01000044">
    <property type="protein sequence ID" value="HFQ78492.1"/>
    <property type="molecule type" value="Genomic_DNA"/>
</dbReference>
<dbReference type="AlphaFoldDB" id="A0A7J3MZC8"/>
<evidence type="ECO:0000313" key="1">
    <source>
        <dbReference type="EMBL" id="HFQ78492.1"/>
    </source>
</evidence>
<protein>
    <submittedName>
        <fullName evidence="2">Uncharacterized protein</fullName>
    </submittedName>
</protein>
<evidence type="ECO:0000313" key="2">
    <source>
        <dbReference type="EMBL" id="HGT98887.1"/>
    </source>
</evidence>
<gene>
    <name evidence="1" type="ORF">ENT99_02160</name>
    <name evidence="2" type="ORF">ENU64_05610</name>
</gene>